<dbReference type="KEGG" id="ddu:GF1_27410"/>
<reference evidence="8" key="1">
    <citation type="submission" date="2020-12" db="EMBL/GenBank/DDBJ databases">
        <title>Desulfobium dissulfuricans gen. nov., sp. nov., a novel mesophilic, sulfate-reducing bacterium isolated from a deep-sea hydrothermal vent.</title>
        <authorList>
            <person name="Hashimoto Y."/>
            <person name="Tame A."/>
            <person name="Sawayama S."/>
            <person name="Miyazaki J."/>
            <person name="Takai K."/>
            <person name="Nakagawa S."/>
        </authorList>
    </citation>
    <scope>NUCLEOTIDE SEQUENCE</scope>
    <source>
        <strain evidence="8">GF1</strain>
    </source>
</reference>
<dbReference type="GO" id="GO:0004222">
    <property type="term" value="F:metalloendopeptidase activity"/>
    <property type="evidence" value="ECO:0007669"/>
    <property type="project" value="InterPro"/>
</dbReference>
<evidence type="ECO:0000256" key="3">
    <source>
        <dbReference type="ARBA" id="ARBA00022801"/>
    </source>
</evidence>
<dbReference type="PANTHER" id="PTHR22726">
    <property type="entry name" value="METALLOENDOPEPTIDASE OMA1"/>
    <property type="match status" value="1"/>
</dbReference>
<dbReference type="Pfam" id="PF01435">
    <property type="entry name" value="Peptidase_M48"/>
    <property type="match status" value="1"/>
</dbReference>
<evidence type="ECO:0000256" key="6">
    <source>
        <dbReference type="RuleBase" id="RU003983"/>
    </source>
</evidence>
<dbReference type="Proteomes" id="UP001063350">
    <property type="component" value="Chromosome"/>
</dbReference>
<evidence type="ECO:0000313" key="9">
    <source>
        <dbReference type="Proteomes" id="UP001063350"/>
    </source>
</evidence>
<dbReference type="InterPro" id="IPR011990">
    <property type="entry name" value="TPR-like_helical_dom_sf"/>
</dbReference>
<evidence type="ECO:0000256" key="4">
    <source>
        <dbReference type="ARBA" id="ARBA00022833"/>
    </source>
</evidence>
<dbReference type="Gene3D" id="1.25.40.10">
    <property type="entry name" value="Tetratricopeptide repeat domain"/>
    <property type="match status" value="1"/>
</dbReference>
<dbReference type="Pfam" id="PF14559">
    <property type="entry name" value="TPR_19"/>
    <property type="match status" value="1"/>
</dbReference>
<keyword evidence="1 6" id="KW-0645">Protease</keyword>
<keyword evidence="9" id="KW-1185">Reference proteome</keyword>
<protein>
    <recommendedName>
        <fullName evidence="7">Peptidase M48 domain-containing protein</fullName>
    </recommendedName>
</protein>
<keyword evidence="5 6" id="KW-0482">Metalloprotease</keyword>
<dbReference type="AlphaFoldDB" id="A0A915U3V6"/>
<dbReference type="Gene3D" id="3.30.2010.10">
    <property type="entry name" value="Metalloproteases ('zincins'), catalytic domain"/>
    <property type="match status" value="1"/>
</dbReference>
<evidence type="ECO:0000256" key="5">
    <source>
        <dbReference type="ARBA" id="ARBA00023049"/>
    </source>
</evidence>
<evidence type="ECO:0000259" key="7">
    <source>
        <dbReference type="Pfam" id="PF01435"/>
    </source>
</evidence>
<comment type="similarity">
    <text evidence="6">Belongs to the peptidase M48 family.</text>
</comment>
<organism evidence="8 9">
    <name type="scientific">Desulfolithobacter dissulfuricans</name>
    <dbReference type="NCBI Taxonomy" id="2795293"/>
    <lineage>
        <taxon>Bacteria</taxon>
        <taxon>Pseudomonadati</taxon>
        <taxon>Thermodesulfobacteriota</taxon>
        <taxon>Desulfobulbia</taxon>
        <taxon>Desulfobulbales</taxon>
        <taxon>Desulfobulbaceae</taxon>
        <taxon>Desulfolithobacter</taxon>
    </lineage>
</organism>
<proteinExistence type="inferred from homology"/>
<feature type="domain" description="Peptidase M48" evidence="7">
    <location>
        <begin position="31"/>
        <end position="216"/>
    </location>
</feature>
<keyword evidence="4 6" id="KW-0862">Zinc</keyword>
<gene>
    <name evidence="8" type="ORF">GF1_27410</name>
</gene>
<dbReference type="InterPro" id="IPR001915">
    <property type="entry name" value="Peptidase_M48"/>
</dbReference>
<dbReference type="GO" id="GO:0051603">
    <property type="term" value="P:proteolysis involved in protein catabolic process"/>
    <property type="evidence" value="ECO:0007669"/>
    <property type="project" value="TreeGrafter"/>
</dbReference>
<keyword evidence="2" id="KW-0479">Metal-binding</keyword>
<keyword evidence="3 6" id="KW-0378">Hydrolase</keyword>
<name>A0A915U3V6_9BACT</name>
<dbReference type="InterPro" id="IPR051156">
    <property type="entry name" value="Mito/Outer_Membr_Metalloprot"/>
</dbReference>
<accession>A0A915U3V6</accession>
<dbReference type="EMBL" id="AP024233">
    <property type="protein sequence ID" value="BCO10365.1"/>
    <property type="molecule type" value="Genomic_DNA"/>
</dbReference>
<evidence type="ECO:0000256" key="2">
    <source>
        <dbReference type="ARBA" id="ARBA00022723"/>
    </source>
</evidence>
<dbReference type="PANTHER" id="PTHR22726:SF1">
    <property type="entry name" value="METALLOENDOPEPTIDASE OMA1, MITOCHONDRIAL"/>
    <property type="match status" value="1"/>
</dbReference>
<dbReference type="GO" id="GO:0016020">
    <property type="term" value="C:membrane"/>
    <property type="evidence" value="ECO:0007669"/>
    <property type="project" value="TreeGrafter"/>
</dbReference>
<dbReference type="RefSeq" id="WP_267927099.1">
    <property type="nucleotide sequence ID" value="NZ_AP024233.1"/>
</dbReference>
<dbReference type="GO" id="GO:0046872">
    <property type="term" value="F:metal ion binding"/>
    <property type="evidence" value="ECO:0007669"/>
    <property type="project" value="UniProtKB-KW"/>
</dbReference>
<evidence type="ECO:0000313" key="8">
    <source>
        <dbReference type="EMBL" id="BCO10365.1"/>
    </source>
</evidence>
<sequence>MMSRSQEIALDRQQAPFQFSADYGVIQDQRLNGYLNRVGLELARRSHRPDMPFSFRGVNAAHINAYAFPGGSIAATRGILVELQSEAELAALLGHEIGHVCARHAAEQMGKGLLVNLLVAGASAATSSAGHESTAELISRLGGIGAGALLARYSRNDEREADALGMEYMTRAGYTPLGMVGLMEILLRSGEHNPTAIELMFATHPMSRERLETARQNARGRYRAMIDNPDHRQRYLDHTASLRRLKPVIKAIQKAETAMAGKQLDRAEELLRTALDQAPEDYGALVVMAKCQFLRRQPNEAASYARQATRVYPDEAQSHWLLAMASLAEQKYGQALREFDEVDRLLPGNPDILFYRGRALEGMQRREEAARAYAAFLGQVRQGDKAKYAYARLREWGYIR</sequence>
<comment type="cofactor">
    <cofactor evidence="6">
        <name>Zn(2+)</name>
        <dbReference type="ChEBI" id="CHEBI:29105"/>
    </cofactor>
    <text evidence="6">Binds 1 zinc ion per subunit.</text>
</comment>
<dbReference type="SUPFAM" id="SSF48452">
    <property type="entry name" value="TPR-like"/>
    <property type="match status" value="1"/>
</dbReference>
<evidence type="ECO:0000256" key="1">
    <source>
        <dbReference type="ARBA" id="ARBA00022670"/>
    </source>
</evidence>